<name>W4RU43_9BACI</name>
<keyword evidence="10 12" id="KW-0119">Carbohydrate metabolism</keyword>
<feature type="binding site" evidence="11">
    <location>
        <position position="13"/>
    </location>
    <ligand>
        <name>ADP-alpha-D-glucose</name>
        <dbReference type="ChEBI" id="CHEBI:57498"/>
    </ligand>
</feature>
<dbReference type="EMBL" id="BAUW01000106">
    <property type="protein sequence ID" value="GAE47910.1"/>
    <property type="molecule type" value="Genomic_DNA"/>
</dbReference>
<dbReference type="NCBIfam" id="NF001898">
    <property type="entry name" value="PRK00654.1-1"/>
    <property type="match status" value="1"/>
</dbReference>
<gene>
    <name evidence="11" type="primary">glgA</name>
    <name evidence="15" type="ORF">JCM21738_4936</name>
</gene>
<protein>
    <recommendedName>
        <fullName evidence="11">Glycogen synthase</fullName>
        <ecNumber evidence="11">2.4.1.21</ecNumber>
    </recommendedName>
    <alternativeName>
        <fullName evidence="11">Starch [bacterial glycogen] synthase</fullName>
    </alternativeName>
</protein>
<organism evidence="15 16">
    <name type="scientific">Mesobacillus boroniphilus JCM 21738</name>
    <dbReference type="NCBI Taxonomy" id="1294265"/>
    <lineage>
        <taxon>Bacteria</taxon>
        <taxon>Bacillati</taxon>
        <taxon>Bacillota</taxon>
        <taxon>Bacilli</taxon>
        <taxon>Bacillales</taxon>
        <taxon>Bacillaceae</taxon>
        <taxon>Mesobacillus</taxon>
    </lineage>
</organism>
<dbReference type="GO" id="GO:0009011">
    <property type="term" value="F:alpha-1,4-glucan glucosyltransferase (ADP-glucose donor) activity"/>
    <property type="evidence" value="ECO:0007669"/>
    <property type="project" value="UniProtKB-UniRule"/>
</dbReference>
<dbReference type="GO" id="GO:0005978">
    <property type="term" value="P:glycogen biosynthetic process"/>
    <property type="evidence" value="ECO:0007669"/>
    <property type="project" value="UniProtKB-UniRule"/>
</dbReference>
<feature type="domain" description="Starch synthase catalytic" evidence="14">
    <location>
        <begin position="2"/>
        <end position="235"/>
    </location>
</feature>
<comment type="similarity">
    <text evidence="4 12">Belongs to the glycogen phosphorylase family.</text>
</comment>
<dbReference type="InterPro" id="IPR013534">
    <property type="entry name" value="Starch_synth_cat_dom"/>
</dbReference>
<dbReference type="PANTHER" id="PTHR11468">
    <property type="entry name" value="GLYCOGEN PHOSPHORYLASE"/>
    <property type="match status" value="1"/>
</dbReference>
<dbReference type="AlphaFoldDB" id="W4RU43"/>
<comment type="cofactor">
    <cofactor evidence="2 12">
        <name>pyridoxal 5'-phosphate</name>
        <dbReference type="ChEBI" id="CHEBI:597326"/>
    </cofactor>
</comment>
<dbReference type="GO" id="GO:0005737">
    <property type="term" value="C:cytoplasm"/>
    <property type="evidence" value="ECO:0007669"/>
    <property type="project" value="TreeGrafter"/>
</dbReference>
<comment type="catalytic activity">
    <reaction evidence="1 11">
        <text>[(1-&gt;4)-alpha-D-glucosyl](n) + ADP-alpha-D-glucose = [(1-&gt;4)-alpha-D-glucosyl](n+1) + ADP + H(+)</text>
        <dbReference type="Rhea" id="RHEA:18189"/>
        <dbReference type="Rhea" id="RHEA-COMP:9584"/>
        <dbReference type="Rhea" id="RHEA-COMP:9587"/>
        <dbReference type="ChEBI" id="CHEBI:15378"/>
        <dbReference type="ChEBI" id="CHEBI:15444"/>
        <dbReference type="ChEBI" id="CHEBI:57498"/>
        <dbReference type="ChEBI" id="CHEBI:456216"/>
        <dbReference type="EC" id="2.4.1.21"/>
    </reaction>
</comment>
<evidence type="ECO:0000256" key="3">
    <source>
        <dbReference type="ARBA" id="ARBA00002764"/>
    </source>
</evidence>
<dbReference type="UniPathway" id="UPA00164"/>
<evidence type="ECO:0000256" key="9">
    <source>
        <dbReference type="ARBA" id="ARBA00023056"/>
    </source>
</evidence>
<keyword evidence="8 12" id="KW-0663">Pyridoxal phosphate</keyword>
<dbReference type="GO" id="GO:0005980">
    <property type="term" value="P:glycogen catabolic process"/>
    <property type="evidence" value="ECO:0007669"/>
    <property type="project" value="TreeGrafter"/>
</dbReference>
<evidence type="ECO:0000256" key="4">
    <source>
        <dbReference type="ARBA" id="ARBA00006047"/>
    </source>
</evidence>
<dbReference type="FunFam" id="3.40.50.2000:FF:000153">
    <property type="entry name" value="Alpha-1,4 glucan phosphorylase"/>
    <property type="match status" value="1"/>
</dbReference>
<sequence length="906" mass="104129">MLFAVSECVPFIKSGGLADVAGSLPKELNKLGADVRVILPKYGLIHEKFRSEMKKVKEFTVQLGWRSQYCGIETLEHEGVTFYFVDNEYYFKRDSLYGHYDDGERFAFFNRAVLEFIAETEFYPDVIHCHDWHTGMIPFLLRMEYYKRPGYGLIRSVFTIHNLQFQGIFPPEVLGDLLHIDSRYFKEEQLEFFGNANFMKAALIAADHITTVSPTYKDEIQTEFYGEKLDGILRKRSEDLSGILNGIDHDLYDPEKYPGLAANFGVDSLERRVENKLQVQRDFGLPENENIPVTAMITRLTKQKGLDLVRGVFLEIMATGVQLVVLGTGDPEFEQFFREMSARYPEQCGVYIGFDENLAHQVYAGSDLFLMPSKFEPCGLSQMIAMRYGSIPVVRETGGLNDTVQPYNEFNSEGNGFSFANFNAHDMLFTLERALSFYHEGEKWLKLRKMPWRQTIAGHSLPANTKKYIPISSQGVNRMFSSVPKFKNAFLKKLEMMFGTSFEESTSREQFQTLGHMIREHVSSDWIKTNELYRSGAKKQVYYLSIEFLLGRLLRHNLINLGVEKVVCEGLGELGIELDQLEEIEADAGLGNGGLGRLAACFLDSLASLDLPGHGCGIRYKHGLFEQKIVDGYQVELPEQWLRHGHVWEVRKADDAVEVPFWGEIESRMENGRLVFRHLNAETIMAVPYDLPVIGFETQTVNTLRLWNAEPSRFPANADIFKYKKDTESVSEFLYPDDTHDEGKILRLKQQYFLVASSLKAIVNSFKKKNKSLLEFHDYVSIHINDTHPAIAVPEMMRILMDEEGLGWEDAWHITVQTLSYTNHTTLAEALERWPIRIFKPLLPRIFMIVEEINERFCKQVWEKYPGDWSRVESMAIIAHDEVRMAPLAIVGSTVSMELHSFIRRF</sequence>
<dbReference type="Pfam" id="PF00343">
    <property type="entry name" value="Phosphorylase"/>
    <property type="match status" value="1"/>
</dbReference>
<dbReference type="Pfam" id="PF08323">
    <property type="entry name" value="Glyco_transf_5"/>
    <property type="match status" value="1"/>
</dbReference>
<dbReference type="GO" id="GO:0008184">
    <property type="term" value="F:glycogen phosphorylase activity"/>
    <property type="evidence" value="ECO:0007669"/>
    <property type="project" value="InterPro"/>
</dbReference>
<dbReference type="NCBIfam" id="TIGR02095">
    <property type="entry name" value="glgA"/>
    <property type="match status" value="1"/>
</dbReference>
<dbReference type="Gene3D" id="3.40.50.2000">
    <property type="entry name" value="Glycogen Phosphorylase B"/>
    <property type="match status" value="3"/>
</dbReference>
<accession>W4RU43</accession>
<comment type="caution">
    <text evidence="15">The sequence shown here is derived from an EMBL/GenBank/DDBJ whole genome shotgun (WGS) entry which is preliminary data.</text>
</comment>
<dbReference type="eggNOG" id="COG0058">
    <property type="taxonomic scope" value="Bacteria"/>
</dbReference>
<keyword evidence="7 11" id="KW-0808">Transferase</keyword>
<dbReference type="PANTHER" id="PTHR11468:SF3">
    <property type="entry name" value="GLYCOGEN PHOSPHORYLASE, LIVER FORM"/>
    <property type="match status" value="1"/>
</dbReference>
<comment type="catalytic activity">
    <reaction evidence="12">
        <text>[(1-&gt;4)-alpha-D-glucosyl](n) + phosphate = [(1-&gt;4)-alpha-D-glucosyl](n-1) + alpha-D-glucose 1-phosphate</text>
        <dbReference type="Rhea" id="RHEA:41732"/>
        <dbReference type="Rhea" id="RHEA-COMP:9584"/>
        <dbReference type="Rhea" id="RHEA-COMP:9586"/>
        <dbReference type="ChEBI" id="CHEBI:15444"/>
        <dbReference type="ChEBI" id="CHEBI:43474"/>
        <dbReference type="ChEBI" id="CHEBI:58601"/>
        <dbReference type="EC" id="2.4.1.1"/>
    </reaction>
</comment>
<evidence type="ECO:0000256" key="10">
    <source>
        <dbReference type="ARBA" id="ARBA00023277"/>
    </source>
</evidence>
<dbReference type="GO" id="GO:0030170">
    <property type="term" value="F:pyridoxal phosphate binding"/>
    <property type="evidence" value="ECO:0007669"/>
    <property type="project" value="TreeGrafter"/>
</dbReference>
<dbReference type="SUPFAM" id="SSF53756">
    <property type="entry name" value="UDP-Glycosyltransferase/glycogen phosphorylase"/>
    <property type="match status" value="2"/>
</dbReference>
<dbReference type="Proteomes" id="UP000018949">
    <property type="component" value="Unassembled WGS sequence"/>
</dbReference>
<evidence type="ECO:0000256" key="7">
    <source>
        <dbReference type="ARBA" id="ARBA00022679"/>
    </source>
</evidence>
<dbReference type="CDD" id="cd03791">
    <property type="entry name" value="GT5_Glycogen_synthase_DULL1-like"/>
    <property type="match status" value="1"/>
</dbReference>
<dbReference type="EC" id="2.4.1.21" evidence="11"/>
<evidence type="ECO:0000256" key="2">
    <source>
        <dbReference type="ARBA" id="ARBA00001933"/>
    </source>
</evidence>
<dbReference type="Pfam" id="PF00534">
    <property type="entry name" value="Glycos_transf_1"/>
    <property type="match status" value="1"/>
</dbReference>
<dbReference type="InterPro" id="IPR000811">
    <property type="entry name" value="Glyco_trans_35"/>
</dbReference>
<feature type="domain" description="Glycosyl transferase family 1" evidence="13">
    <location>
        <begin position="285"/>
        <end position="435"/>
    </location>
</feature>
<evidence type="ECO:0000256" key="1">
    <source>
        <dbReference type="ARBA" id="ARBA00001478"/>
    </source>
</evidence>
<evidence type="ECO:0000256" key="11">
    <source>
        <dbReference type="HAMAP-Rule" id="MF_00484"/>
    </source>
</evidence>
<evidence type="ECO:0000313" key="16">
    <source>
        <dbReference type="Proteomes" id="UP000018949"/>
    </source>
</evidence>
<dbReference type="eggNOG" id="COG0297">
    <property type="taxonomic scope" value="Bacteria"/>
</dbReference>
<evidence type="ECO:0000256" key="6">
    <source>
        <dbReference type="ARBA" id="ARBA00022676"/>
    </source>
</evidence>
<evidence type="ECO:0000313" key="15">
    <source>
        <dbReference type="EMBL" id="GAE47910.1"/>
    </source>
</evidence>
<reference evidence="15 16" key="1">
    <citation type="submission" date="2013-12" db="EMBL/GenBank/DDBJ databases">
        <title>NBRP : Genome information of microbial organism related human and environment.</title>
        <authorList>
            <person name="Hattori M."/>
            <person name="Oshima K."/>
            <person name="Inaba H."/>
            <person name="Suda W."/>
            <person name="Sakamoto M."/>
            <person name="Iino T."/>
            <person name="Kitahara M."/>
            <person name="Oshida Y."/>
            <person name="Iida T."/>
            <person name="Kudo T."/>
            <person name="Itoh T."/>
            <person name="Ahmed I."/>
            <person name="Ohkuma M."/>
        </authorList>
    </citation>
    <scope>NUCLEOTIDE SEQUENCE [LARGE SCALE GENOMIC DNA]</scope>
    <source>
        <strain evidence="15 16">JCM 21738</strain>
    </source>
</reference>
<comment type="function">
    <text evidence="12">Allosteric enzyme that catalyzes the rate-limiting step in glycogen catabolism, the phosphorolytic cleavage of glycogen to produce glucose-1-phosphate, and plays a central role in maintaining cellular and organismal glucose homeostasis.</text>
</comment>
<dbReference type="HAMAP" id="MF_00484">
    <property type="entry name" value="Glycogen_synth"/>
    <property type="match status" value="1"/>
</dbReference>
<proteinExistence type="inferred from homology"/>
<keyword evidence="9 11" id="KW-0320">Glycogen biosynthesis</keyword>
<evidence type="ECO:0000256" key="8">
    <source>
        <dbReference type="ARBA" id="ARBA00022898"/>
    </source>
</evidence>
<dbReference type="GO" id="GO:0004373">
    <property type="term" value="F:alpha-1,4-glucan glucosyltransferase (UDP-glucose donor) activity"/>
    <property type="evidence" value="ECO:0007669"/>
    <property type="project" value="InterPro"/>
</dbReference>
<comment type="pathway">
    <text evidence="11">Glycan biosynthesis; glycogen biosynthesis.</text>
</comment>
<keyword evidence="16" id="KW-1185">Reference proteome</keyword>
<comment type="similarity">
    <text evidence="5 11">Belongs to the glycosyltransferase 1 family. Bacterial/plant glycogen synthase subfamily.</text>
</comment>
<evidence type="ECO:0000256" key="12">
    <source>
        <dbReference type="RuleBase" id="RU000587"/>
    </source>
</evidence>
<evidence type="ECO:0000259" key="13">
    <source>
        <dbReference type="Pfam" id="PF00534"/>
    </source>
</evidence>
<keyword evidence="6 11" id="KW-0328">Glycosyltransferase</keyword>
<evidence type="ECO:0000256" key="5">
    <source>
        <dbReference type="ARBA" id="ARBA00010281"/>
    </source>
</evidence>
<dbReference type="InterPro" id="IPR011835">
    <property type="entry name" value="GS/SS"/>
</dbReference>
<evidence type="ECO:0000259" key="14">
    <source>
        <dbReference type="Pfam" id="PF08323"/>
    </source>
</evidence>
<comment type="function">
    <text evidence="3 11">Synthesizes alpha-1,4-glucan chains using ADP-glucose.</text>
</comment>
<dbReference type="InterPro" id="IPR001296">
    <property type="entry name" value="Glyco_trans_1"/>
</dbReference>